<keyword evidence="8" id="KW-0689">Ribosomal protein</keyword>
<organism evidence="8">
    <name type="scientific">Schistosoma japonicum</name>
    <name type="common">Blood fluke</name>
    <dbReference type="NCBI Taxonomy" id="6182"/>
    <lineage>
        <taxon>Eukaryota</taxon>
        <taxon>Metazoa</taxon>
        <taxon>Spiralia</taxon>
        <taxon>Lophotrochozoa</taxon>
        <taxon>Platyhelminthes</taxon>
        <taxon>Trematoda</taxon>
        <taxon>Digenea</taxon>
        <taxon>Strigeidida</taxon>
        <taxon>Schistosomatoidea</taxon>
        <taxon>Schistosomatidae</taxon>
        <taxon>Schistosoma</taxon>
    </lineage>
</organism>
<protein>
    <recommendedName>
        <fullName evidence="2">ubiquitinyl hydrolase 1</fullName>
        <ecNumber evidence="2">3.4.19.12</ecNumber>
    </recommendedName>
</protein>
<sequence length="46" mass="4960">MRLLVRSHLGGSIVVSAGPNESVKSLKDKISVATGIHFSSGRTRFY</sequence>
<evidence type="ECO:0000256" key="3">
    <source>
        <dbReference type="ARBA" id="ARBA00022670"/>
    </source>
</evidence>
<dbReference type="SUPFAM" id="SSF54236">
    <property type="entry name" value="Ubiquitin-like"/>
    <property type="match status" value="1"/>
</dbReference>
<keyword evidence="8" id="KW-0687">Ribonucleoprotein</keyword>
<dbReference type="EMBL" id="FN316653">
    <property type="protein sequence ID" value="CAX72384.1"/>
    <property type="molecule type" value="mRNA"/>
</dbReference>
<dbReference type="InterPro" id="IPR029071">
    <property type="entry name" value="Ubiquitin-like_domsf"/>
</dbReference>
<evidence type="ECO:0000256" key="6">
    <source>
        <dbReference type="ARBA" id="ARBA00022807"/>
    </source>
</evidence>
<dbReference type="EC" id="3.4.19.12" evidence="2"/>
<evidence type="ECO:0000256" key="2">
    <source>
        <dbReference type="ARBA" id="ARBA00012759"/>
    </source>
</evidence>
<evidence type="ECO:0000313" key="8">
    <source>
        <dbReference type="EMBL" id="CAX72384.1"/>
    </source>
</evidence>
<proteinExistence type="evidence at transcript level"/>
<dbReference type="InterPro" id="IPR048857">
    <property type="entry name" value="OTU1_Ubl"/>
</dbReference>
<reference evidence="8" key="2">
    <citation type="submission" date="2009-03" db="EMBL/GenBank/DDBJ databases">
        <authorList>
            <person name="Gang L."/>
        </authorList>
    </citation>
    <scope>NUCLEOTIDE SEQUENCE</scope>
    <source>
        <strain evidence="8">Anhui</strain>
    </source>
</reference>
<evidence type="ECO:0000256" key="4">
    <source>
        <dbReference type="ARBA" id="ARBA00022786"/>
    </source>
</evidence>
<dbReference type="AlphaFoldDB" id="C1LCF6"/>
<dbReference type="GO" id="GO:0005840">
    <property type="term" value="C:ribosome"/>
    <property type="evidence" value="ECO:0007669"/>
    <property type="project" value="UniProtKB-KW"/>
</dbReference>
<evidence type="ECO:0000259" key="7">
    <source>
        <dbReference type="Pfam" id="PF21403"/>
    </source>
</evidence>
<keyword evidence="3" id="KW-0645">Protease</keyword>
<name>C1LCF6_SCHJA</name>
<keyword evidence="5" id="KW-0378">Hydrolase</keyword>
<feature type="domain" description="OTU1 Ubl" evidence="7">
    <location>
        <begin position="1"/>
        <end position="38"/>
    </location>
</feature>
<evidence type="ECO:0000256" key="5">
    <source>
        <dbReference type="ARBA" id="ARBA00022801"/>
    </source>
</evidence>
<keyword evidence="6" id="KW-0788">Thiol protease</keyword>
<dbReference type="Pfam" id="PF21403">
    <property type="entry name" value="OTU1_UBXL"/>
    <property type="match status" value="1"/>
</dbReference>
<keyword evidence="4" id="KW-0833">Ubl conjugation pathway</keyword>
<reference evidence="8" key="1">
    <citation type="journal article" date="2009" name="Nature">
        <title>The Schistosoma japonicum genome reveals features of host-parasite interplay.</title>
        <authorList>
            <person name="Liu F."/>
            <person name="Zhou Y."/>
            <person name="Wang Z.Q."/>
            <person name="Lu G."/>
            <person name="Zheng H."/>
            <person name="Brindley P.J."/>
            <person name="McManus D.P."/>
            <person name="Blair D."/>
            <person name="Zhang Q.H."/>
            <person name="Zhong Y."/>
            <person name="Wang S."/>
            <person name="Han Z.G."/>
            <person name="Chen Z."/>
        </authorList>
    </citation>
    <scope>NUCLEOTIDE SEQUENCE</scope>
    <source>
        <strain evidence="8">Anhui</strain>
    </source>
</reference>
<accession>C1LCF6</accession>
<comment type="catalytic activity">
    <reaction evidence="1">
        <text>Thiol-dependent hydrolysis of ester, thioester, amide, peptide and isopeptide bonds formed by the C-terminal Gly of ubiquitin (a 76-residue protein attached to proteins as an intracellular targeting signal).</text>
        <dbReference type="EC" id="3.4.19.12"/>
    </reaction>
</comment>
<evidence type="ECO:0000256" key="1">
    <source>
        <dbReference type="ARBA" id="ARBA00000707"/>
    </source>
</evidence>